<gene>
    <name evidence="1" type="ORF">QAD02_006536</name>
</gene>
<evidence type="ECO:0000313" key="2">
    <source>
        <dbReference type="Proteomes" id="UP001239111"/>
    </source>
</evidence>
<comment type="caution">
    <text evidence="1">The sequence shown here is derived from an EMBL/GenBank/DDBJ whole genome shotgun (WGS) entry which is preliminary data.</text>
</comment>
<dbReference type="EMBL" id="CM056744">
    <property type="protein sequence ID" value="KAJ8664874.1"/>
    <property type="molecule type" value="Genomic_DNA"/>
</dbReference>
<proteinExistence type="predicted"/>
<keyword evidence="2" id="KW-1185">Reference proteome</keyword>
<sequence>MNKIWLLLLFCSIATDANEVKREIDARLAMKAETCNPGEVPYHASIQLGGSHVCGGAIISQTHILTAGHCVDDYIKNPVILLTQRLVIEVGSVVAGSGTIHQIRRISRKEGFDPNPRGPYFMPNDIAVITLRTPVQISKDVRPVELPEPNFRVPDGSRVLVSGYGGSEVNTPVSKILKKAELYVLSHNDCNEFYSEKFRKTVLSSHICTMRGPGHGTCQGDSGGPLAWNNKIIGVVSGGTGHCNAGHPDVYTRVASHMDYVNYEMNYDFQKRYQDSNLAKAIDMDSLGMGIFQQQQNLLKSQLNFQSIPQFQQQIQQQQTVPQPFPSIFYPAGQQFYPTGQVSYPQGQVPYPQRQVPYPQGQVSYPQGQVSYPQGQLSYPQGQGIYLQGQKAYPSNGNFLNYYYPENYKSKDKKEDPKSAGTTTKAPTSEAVSKDPASGATTKNPAKSEK</sequence>
<protein>
    <submittedName>
        <fullName evidence="1">Uncharacterized protein</fullName>
    </submittedName>
</protein>
<accession>A0ACC2N1G1</accession>
<reference evidence="1" key="1">
    <citation type="submission" date="2023-04" db="EMBL/GenBank/DDBJ databases">
        <title>A chromosome-level genome assembly of the parasitoid wasp Eretmocerus hayati.</title>
        <authorList>
            <person name="Zhong Y."/>
            <person name="Liu S."/>
            <person name="Liu Y."/>
        </authorList>
    </citation>
    <scope>NUCLEOTIDE SEQUENCE</scope>
    <source>
        <strain evidence="1">ZJU_SS_LIU_2023</strain>
    </source>
</reference>
<evidence type="ECO:0000313" key="1">
    <source>
        <dbReference type="EMBL" id="KAJ8664874.1"/>
    </source>
</evidence>
<organism evidence="1 2">
    <name type="scientific">Eretmocerus hayati</name>
    <dbReference type="NCBI Taxonomy" id="131215"/>
    <lineage>
        <taxon>Eukaryota</taxon>
        <taxon>Metazoa</taxon>
        <taxon>Ecdysozoa</taxon>
        <taxon>Arthropoda</taxon>
        <taxon>Hexapoda</taxon>
        <taxon>Insecta</taxon>
        <taxon>Pterygota</taxon>
        <taxon>Neoptera</taxon>
        <taxon>Endopterygota</taxon>
        <taxon>Hymenoptera</taxon>
        <taxon>Apocrita</taxon>
        <taxon>Proctotrupomorpha</taxon>
        <taxon>Chalcidoidea</taxon>
        <taxon>Aphelinidae</taxon>
        <taxon>Aphelininae</taxon>
        <taxon>Eretmocerus</taxon>
    </lineage>
</organism>
<name>A0ACC2N1G1_9HYME</name>
<dbReference type="Proteomes" id="UP001239111">
    <property type="component" value="Chromosome 4"/>
</dbReference>